<protein>
    <recommendedName>
        <fullName evidence="5">C3H1-type domain-containing protein</fullName>
    </recommendedName>
</protein>
<evidence type="ECO:0000313" key="4">
    <source>
        <dbReference type="EMBL" id="CAD1847124.1"/>
    </source>
</evidence>
<evidence type="ECO:0000256" key="1">
    <source>
        <dbReference type="ARBA" id="ARBA00004123"/>
    </source>
</evidence>
<evidence type="ECO:0000256" key="3">
    <source>
        <dbReference type="SAM" id="MobiDB-lite"/>
    </source>
</evidence>
<evidence type="ECO:0008006" key="5">
    <source>
        <dbReference type="Google" id="ProtNLM"/>
    </source>
</evidence>
<dbReference type="PANTHER" id="PTHR46527">
    <property type="entry name" value="NUCLEOPORIN-LIKE PROTEIN 2"/>
    <property type="match status" value="1"/>
</dbReference>
<feature type="region of interest" description="Disordered" evidence="3">
    <location>
        <begin position="345"/>
        <end position="382"/>
    </location>
</feature>
<organism evidence="4">
    <name type="scientific">Ananas comosus var. bracteatus</name>
    <name type="common">red pineapple</name>
    <dbReference type="NCBI Taxonomy" id="296719"/>
    <lineage>
        <taxon>Eukaryota</taxon>
        <taxon>Viridiplantae</taxon>
        <taxon>Streptophyta</taxon>
        <taxon>Embryophyta</taxon>
        <taxon>Tracheophyta</taxon>
        <taxon>Spermatophyta</taxon>
        <taxon>Magnoliopsida</taxon>
        <taxon>Liliopsida</taxon>
        <taxon>Poales</taxon>
        <taxon>Bromeliaceae</taxon>
        <taxon>Bromelioideae</taxon>
        <taxon>Ananas</taxon>
    </lineage>
</organism>
<feature type="region of interest" description="Disordered" evidence="3">
    <location>
        <begin position="52"/>
        <end position="125"/>
    </location>
</feature>
<dbReference type="PANTHER" id="PTHR46527:SF1">
    <property type="entry name" value="NUCLEOPORIN NUP42"/>
    <property type="match status" value="1"/>
</dbReference>
<evidence type="ECO:0000256" key="2">
    <source>
        <dbReference type="ARBA" id="ARBA00023242"/>
    </source>
</evidence>
<proteinExistence type="predicted"/>
<feature type="compositionally biased region" description="Low complexity" evidence="3">
    <location>
        <begin position="56"/>
        <end position="69"/>
    </location>
</feature>
<name>A0A6V7QV67_ANACO</name>
<feature type="compositionally biased region" description="Polar residues" evidence="3">
    <location>
        <begin position="106"/>
        <end position="122"/>
    </location>
</feature>
<dbReference type="AlphaFoldDB" id="A0A6V7QV67"/>
<gene>
    <name evidence="4" type="ORF">CB5_LOCUS30335</name>
</gene>
<comment type="subcellular location">
    <subcellularLocation>
        <location evidence="1">Nucleus</location>
    </subcellularLocation>
</comment>
<dbReference type="EMBL" id="CAJEUB010000035">
    <property type="protein sequence ID" value="CAD1847124.1"/>
    <property type="molecule type" value="Genomic_DNA"/>
</dbReference>
<dbReference type="InterPro" id="IPR051767">
    <property type="entry name" value="Nucleoporin_NUP42"/>
</dbReference>
<keyword evidence="2" id="KW-0539">Nucleus</keyword>
<accession>A0A6V7QV67</accession>
<feature type="compositionally biased region" description="Low complexity" evidence="3">
    <location>
        <begin position="345"/>
        <end position="358"/>
    </location>
</feature>
<feature type="region of interest" description="Disordered" evidence="3">
    <location>
        <begin position="1"/>
        <end position="25"/>
    </location>
</feature>
<sequence length="410" mass="45423">MPPLPLTPQQLAAEESSSGRAGTVEGHHQRCKYGAQCKFLHVSLQQSKSNSFGFGTQSTSQSIQTSQQQKPNPYGFGVQNNSQLKGASDFGARNQSPAKPFENKWTRSSSVAPSKQTDTQPQAPVHICTDPESCKRQIAEDFKNEAPIWKLTCYSHGKNGPCDILGDISFEELRAVAYEDARQGCSLQSIVERERNLLNSKLLEFDNLLRNPYVLQNLVFPWWARLRVPTVLHHLELLKVMHHQCSQVLVNLGQQQTLDPASGNFVYSFQGLCTRNPIKYCFCQSTNFGRSNSFLNTSQASAGFEMKFGPPVAFGSQLASQPFGSSPGIGMSNFSAGDFKATNNQFFPQSGSSSSQSKSFDDWLKVPSDSANQSSNEDTHSESIDASIWLKKEWSIGEIPEEEPPQRFCT</sequence>
<reference evidence="4" key="1">
    <citation type="submission" date="2020-07" db="EMBL/GenBank/DDBJ databases">
        <authorList>
            <person name="Lin J."/>
        </authorList>
    </citation>
    <scope>NUCLEOTIDE SEQUENCE</scope>
</reference>
<dbReference type="GO" id="GO:0005634">
    <property type="term" value="C:nucleus"/>
    <property type="evidence" value="ECO:0007669"/>
    <property type="project" value="UniProtKB-SubCell"/>
</dbReference>